<feature type="domain" description="Beta-ketoacyl synthase-like N-terminal" evidence="1">
    <location>
        <begin position="13"/>
        <end position="228"/>
    </location>
</feature>
<dbReference type="Pfam" id="PF13723">
    <property type="entry name" value="Ketoacyl-synt_2"/>
    <property type="match status" value="1"/>
</dbReference>
<evidence type="ECO:0000313" key="2">
    <source>
        <dbReference type="EMBL" id="KAG0320096.1"/>
    </source>
</evidence>
<protein>
    <recommendedName>
        <fullName evidence="1">Beta-ketoacyl synthase-like N-terminal domain-containing protein</fullName>
    </recommendedName>
</protein>
<organism evidence="2 3">
    <name type="scientific">Linnemannia gamsii</name>
    <dbReference type="NCBI Taxonomy" id="64522"/>
    <lineage>
        <taxon>Eukaryota</taxon>
        <taxon>Fungi</taxon>
        <taxon>Fungi incertae sedis</taxon>
        <taxon>Mucoromycota</taxon>
        <taxon>Mortierellomycotina</taxon>
        <taxon>Mortierellomycetes</taxon>
        <taxon>Mortierellales</taxon>
        <taxon>Mortierellaceae</taxon>
        <taxon>Linnemannia</taxon>
    </lineage>
</organism>
<accession>A0A9P6UUS0</accession>
<dbReference type="EMBL" id="JAAAIN010000114">
    <property type="protein sequence ID" value="KAG0320096.1"/>
    <property type="molecule type" value="Genomic_DNA"/>
</dbReference>
<keyword evidence="3" id="KW-1185">Reference proteome</keyword>
<evidence type="ECO:0000313" key="3">
    <source>
        <dbReference type="Proteomes" id="UP000823405"/>
    </source>
</evidence>
<dbReference type="AlphaFoldDB" id="A0A9P6UUS0"/>
<proteinExistence type="predicted"/>
<reference evidence="2" key="1">
    <citation type="journal article" date="2020" name="Fungal Divers.">
        <title>Resolving the Mortierellaceae phylogeny through synthesis of multi-gene phylogenetics and phylogenomics.</title>
        <authorList>
            <person name="Vandepol N."/>
            <person name="Liber J."/>
            <person name="Desiro A."/>
            <person name="Na H."/>
            <person name="Kennedy M."/>
            <person name="Barry K."/>
            <person name="Grigoriev I.V."/>
            <person name="Miller A.N."/>
            <person name="O'Donnell K."/>
            <person name="Stajich J.E."/>
            <person name="Bonito G."/>
        </authorList>
    </citation>
    <scope>NUCLEOTIDE SEQUENCE</scope>
    <source>
        <strain evidence="2">NVP60</strain>
    </source>
</reference>
<dbReference type="Proteomes" id="UP000823405">
    <property type="component" value="Unassembled WGS sequence"/>
</dbReference>
<dbReference type="InterPro" id="IPR014030">
    <property type="entry name" value="Ketoacyl_synth_N"/>
</dbReference>
<comment type="caution">
    <text evidence="2">The sequence shown here is derived from an EMBL/GenBank/DDBJ whole genome shotgun (WGS) entry which is preliminary data.</text>
</comment>
<gene>
    <name evidence="2" type="ORF">BGZ97_000737</name>
</gene>
<dbReference type="OrthoDB" id="10279731at2759"/>
<sequence>MPDLAWSLPVVRWSAWSAQTLAALEVSFIEPMLRRRLSTLSKMGLKVAHDCTLTDQPVRVIFASRHGESRRTTELLKAQAQEPMQPLSPNAFSLSVLNAAAGVFSMMRGDHSNATALAAGSETLGYALLEAFAQYTSDPQAPVLVIYADEPPDPIFASSDETDAPSAALALWIADDAPGVLECRVRGSELVQAPERPLYPRQLNAALHCLETHQATYWEGAGSNWSWQWRDRKA</sequence>
<name>A0A9P6UUS0_9FUNG</name>
<evidence type="ECO:0000259" key="1">
    <source>
        <dbReference type="Pfam" id="PF13723"/>
    </source>
</evidence>